<evidence type="ECO:0000256" key="9">
    <source>
        <dbReference type="ARBA" id="ARBA00023136"/>
    </source>
</evidence>
<keyword evidence="14" id="KW-0961">Cell wall biogenesis/degradation</keyword>
<dbReference type="OrthoDB" id="9808289at2"/>
<keyword evidence="14" id="KW-0573">Peptidoglycan synthesis</keyword>
<keyword evidence="16" id="KW-1185">Reference proteome</keyword>
<accession>A0A2W2B0W0</accession>
<keyword evidence="8 14" id="KW-1133">Transmembrane helix</keyword>
<evidence type="ECO:0000256" key="12">
    <source>
        <dbReference type="ARBA" id="ARBA00032932"/>
    </source>
</evidence>
<reference evidence="15 16" key="1">
    <citation type="submission" date="2018-06" db="EMBL/GenBank/DDBJ databases">
        <title>Mucibacter soli gen. nov., sp. nov., a new member of the family Chitinophagaceae producing mucin.</title>
        <authorList>
            <person name="Kim M.-K."/>
            <person name="Park S."/>
            <person name="Kim T.-S."/>
            <person name="Joung Y."/>
            <person name="Han J.-H."/>
            <person name="Kim S.B."/>
        </authorList>
    </citation>
    <scope>NUCLEOTIDE SEQUENCE [LARGE SCALE GENOMIC DNA]</scope>
    <source>
        <strain evidence="15 16">R1-15</strain>
    </source>
</reference>
<feature type="transmembrane region" description="Helical" evidence="14">
    <location>
        <begin position="246"/>
        <end position="264"/>
    </location>
</feature>
<evidence type="ECO:0000256" key="5">
    <source>
        <dbReference type="ARBA" id="ARBA00022475"/>
    </source>
</evidence>
<keyword evidence="5 14" id="KW-1003">Cell membrane</keyword>
<name>A0A2W2B0W0_9BACT</name>
<dbReference type="GO" id="GO:0050380">
    <property type="term" value="F:undecaprenyl-diphosphatase activity"/>
    <property type="evidence" value="ECO:0007669"/>
    <property type="project" value="UniProtKB-UniRule"/>
</dbReference>
<dbReference type="GO" id="GO:0005886">
    <property type="term" value="C:plasma membrane"/>
    <property type="evidence" value="ECO:0007669"/>
    <property type="project" value="UniProtKB-SubCell"/>
</dbReference>
<keyword evidence="6 14" id="KW-0812">Transmembrane</keyword>
<keyword evidence="9 14" id="KW-0472">Membrane</keyword>
<comment type="function">
    <text evidence="14">Catalyzes the dephosphorylation of undecaprenyl diphosphate (UPP). Confers resistance to bacitracin.</text>
</comment>
<dbReference type="HAMAP" id="MF_01006">
    <property type="entry name" value="Undec_diphosphatase"/>
    <property type="match status" value="1"/>
</dbReference>
<evidence type="ECO:0000256" key="3">
    <source>
        <dbReference type="ARBA" id="ARBA00012374"/>
    </source>
</evidence>
<feature type="transmembrane region" description="Helical" evidence="14">
    <location>
        <begin position="99"/>
        <end position="120"/>
    </location>
</feature>
<evidence type="ECO:0000256" key="14">
    <source>
        <dbReference type="HAMAP-Rule" id="MF_01006"/>
    </source>
</evidence>
<evidence type="ECO:0000256" key="1">
    <source>
        <dbReference type="ARBA" id="ARBA00004651"/>
    </source>
</evidence>
<dbReference type="InterPro" id="IPR003824">
    <property type="entry name" value="UppP"/>
</dbReference>
<dbReference type="GO" id="GO:0071555">
    <property type="term" value="P:cell wall organization"/>
    <property type="evidence" value="ECO:0007669"/>
    <property type="project" value="UniProtKB-KW"/>
</dbReference>
<dbReference type="GO" id="GO:0009252">
    <property type="term" value="P:peptidoglycan biosynthetic process"/>
    <property type="evidence" value="ECO:0007669"/>
    <property type="project" value="UniProtKB-KW"/>
</dbReference>
<feature type="transmembrane region" description="Helical" evidence="14">
    <location>
        <begin position="175"/>
        <end position="193"/>
    </location>
</feature>
<keyword evidence="14" id="KW-0133">Cell shape</keyword>
<dbReference type="EC" id="3.6.1.27" evidence="3 14"/>
<comment type="caution">
    <text evidence="15">The sequence shown here is derived from an EMBL/GenBank/DDBJ whole genome shotgun (WGS) entry which is preliminary data.</text>
</comment>
<evidence type="ECO:0000256" key="7">
    <source>
        <dbReference type="ARBA" id="ARBA00022801"/>
    </source>
</evidence>
<protein>
    <recommendedName>
        <fullName evidence="4 14">Undecaprenyl-diphosphatase</fullName>
        <ecNumber evidence="3 14">3.6.1.27</ecNumber>
    </recommendedName>
    <alternativeName>
        <fullName evidence="12 14">Bacitracin resistance protein</fullName>
    </alternativeName>
    <alternativeName>
        <fullName evidence="11 14">Undecaprenyl pyrophosphate phosphatase</fullName>
    </alternativeName>
</protein>
<comment type="subcellular location">
    <subcellularLocation>
        <location evidence="1 14">Cell membrane</location>
        <topology evidence="1 14">Multi-pass membrane protein</topology>
    </subcellularLocation>
</comment>
<dbReference type="RefSeq" id="WP_110997971.1">
    <property type="nucleotide sequence ID" value="NZ_QKTW01000009.1"/>
</dbReference>
<gene>
    <name evidence="14" type="primary">uppP</name>
    <name evidence="15" type="ORF">DN068_05900</name>
</gene>
<dbReference type="PANTHER" id="PTHR30622">
    <property type="entry name" value="UNDECAPRENYL-DIPHOSPHATASE"/>
    <property type="match status" value="1"/>
</dbReference>
<dbReference type="AlphaFoldDB" id="A0A2W2B0W0"/>
<evidence type="ECO:0000256" key="4">
    <source>
        <dbReference type="ARBA" id="ARBA00021581"/>
    </source>
</evidence>
<comment type="miscellaneous">
    <text evidence="14">Bacitracin is thought to be involved in the inhibition of peptidoglycan synthesis by sequestering undecaprenyl diphosphate, thereby reducing the pool of lipid carrier available.</text>
</comment>
<evidence type="ECO:0000256" key="10">
    <source>
        <dbReference type="ARBA" id="ARBA00023251"/>
    </source>
</evidence>
<evidence type="ECO:0000313" key="16">
    <source>
        <dbReference type="Proteomes" id="UP000248745"/>
    </source>
</evidence>
<dbReference type="Pfam" id="PF02673">
    <property type="entry name" value="BacA"/>
    <property type="match status" value="1"/>
</dbReference>
<feature type="transmembrane region" description="Helical" evidence="14">
    <location>
        <begin position="213"/>
        <end position="234"/>
    </location>
</feature>
<feature type="transmembrane region" description="Helical" evidence="14">
    <location>
        <begin position="42"/>
        <end position="62"/>
    </location>
</feature>
<dbReference type="Proteomes" id="UP000248745">
    <property type="component" value="Unassembled WGS sequence"/>
</dbReference>
<evidence type="ECO:0000256" key="2">
    <source>
        <dbReference type="ARBA" id="ARBA00010621"/>
    </source>
</evidence>
<evidence type="ECO:0000313" key="15">
    <source>
        <dbReference type="EMBL" id="PZF73874.1"/>
    </source>
</evidence>
<dbReference type="GO" id="GO:0046677">
    <property type="term" value="P:response to antibiotic"/>
    <property type="evidence" value="ECO:0007669"/>
    <property type="project" value="UniProtKB-UniRule"/>
</dbReference>
<organism evidence="15 16">
    <name type="scientific">Taibaiella soli</name>
    <dbReference type="NCBI Taxonomy" id="1649169"/>
    <lineage>
        <taxon>Bacteria</taxon>
        <taxon>Pseudomonadati</taxon>
        <taxon>Bacteroidota</taxon>
        <taxon>Chitinophagia</taxon>
        <taxon>Chitinophagales</taxon>
        <taxon>Chitinophagaceae</taxon>
        <taxon>Taibaiella</taxon>
    </lineage>
</organism>
<evidence type="ECO:0000256" key="6">
    <source>
        <dbReference type="ARBA" id="ARBA00022692"/>
    </source>
</evidence>
<dbReference type="PANTHER" id="PTHR30622:SF3">
    <property type="entry name" value="UNDECAPRENYL-DIPHOSPHATASE"/>
    <property type="match status" value="1"/>
</dbReference>
<evidence type="ECO:0000256" key="13">
    <source>
        <dbReference type="ARBA" id="ARBA00047594"/>
    </source>
</evidence>
<evidence type="ECO:0000256" key="11">
    <source>
        <dbReference type="ARBA" id="ARBA00032707"/>
    </source>
</evidence>
<dbReference type="GO" id="GO:0008360">
    <property type="term" value="P:regulation of cell shape"/>
    <property type="evidence" value="ECO:0007669"/>
    <property type="project" value="UniProtKB-KW"/>
</dbReference>
<sequence length="265" mass="29089">MTWFQAIITAVVEGLTEFLPISSTAHMKFAQAFMHVDPKDPFINMFDIVIQFAAILAVIVLYWKKFVNVKHISFYIKLLVAVIPSLIFGALLKKHIEHVLGSITIIATITVLGGIVLLFIDNFFKNQTITEEPQINNGRALKIGFFQILAIVFPGLSRSAATIIGGMASGLTRSLAAEFSFFLAVPTMAAATAKELLDTYKETPEVFHSSNNGMLVAGCLIAFIVSVVSIKFFITYLQKHGFKVFGVYRIIAGLIILGLALTNVI</sequence>
<evidence type="ECO:0000256" key="8">
    <source>
        <dbReference type="ARBA" id="ARBA00022989"/>
    </source>
</evidence>
<keyword evidence="10 14" id="KW-0046">Antibiotic resistance</keyword>
<comment type="catalytic activity">
    <reaction evidence="13 14">
        <text>di-trans,octa-cis-undecaprenyl diphosphate + H2O = di-trans,octa-cis-undecaprenyl phosphate + phosphate + H(+)</text>
        <dbReference type="Rhea" id="RHEA:28094"/>
        <dbReference type="ChEBI" id="CHEBI:15377"/>
        <dbReference type="ChEBI" id="CHEBI:15378"/>
        <dbReference type="ChEBI" id="CHEBI:43474"/>
        <dbReference type="ChEBI" id="CHEBI:58405"/>
        <dbReference type="ChEBI" id="CHEBI:60392"/>
        <dbReference type="EC" id="3.6.1.27"/>
    </reaction>
</comment>
<comment type="similarity">
    <text evidence="2 14">Belongs to the UppP family.</text>
</comment>
<feature type="transmembrane region" description="Helical" evidence="14">
    <location>
        <begin position="74"/>
        <end position="92"/>
    </location>
</feature>
<keyword evidence="7 14" id="KW-0378">Hydrolase</keyword>
<proteinExistence type="inferred from homology"/>
<dbReference type="EMBL" id="QKTW01000009">
    <property type="protein sequence ID" value="PZF73874.1"/>
    <property type="molecule type" value="Genomic_DNA"/>
</dbReference>
<feature type="transmembrane region" description="Helical" evidence="14">
    <location>
        <begin position="140"/>
        <end position="163"/>
    </location>
</feature>